<reference evidence="2" key="2">
    <citation type="submission" date="2020-09" db="EMBL/GenBank/DDBJ databases">
        <authorList>
            <person name="Sun Q."/>
            <person name="Zhou Y."/>
        </authorList>
    </citation>
    <scope>NUCLEOTIDE SEQUENCE</scope>
    <source>
        <strain evidence="2">CGMCC 4.7372</strain>
    </source>
</reference>
<sequence>MLRPTTRTSKRRLLAKFLAMPPPMRPTPMQAMVWIIRFLLRVGRSSPFPPPANHHSQAGAGRGGGSR</sequence>
<protein>
    <submittedName>
        <fullName evidence="2">Uncharacterized protein</fullName>
    </submittedName>
</protein>
<feature type="region of interest" description="Disordered" evidence="1">
    <location>
        <begin position="46"/>
        <end position="67"/>
    </location>
</feature>
<proteinExistence type="predicted"/>
<evidence type="ECO:0000256" key="1">
    <source>
        <dbReference type="SAM" id="MobiDB-lite"/>
    </source>
</evidence>
<name>A0A8H9HBD3_9ACTO</name>
<dbReference type="AlphaFoldDB" id="A0A8H9HBD3"/>
<reference evidence="2" key="1">
    <citation type="journal article" date="2014" name="Int. J. Syst. Evol. Microbiol.">
        <title>Complete genome sequence of Corynebacterium casei LMG S-19264T (=DSM 44701T), isolated from a smear-ripened cheese.</title>
        <authorList>
            <consortium name="US DOE Joint Genome Institute (JGI-PGF)"/>
            <person name="Walter F."/>
            <person name="Albersmeier A."/>
            <person name="Kalinowski J."/>
            <person name="Ruckert C."/>
        </authorList>
    </citation>
    <scope>NUCLEOTIDE SEQUENCE</scope>
    <source>
        <strain evidence="2">CGMCC 4.7372</strain>
    </source>
</reference>
<keyword evidence="3" id="KW-1185">Reference proteome</keyword>
<evidence type="ECO:0000313" key="2">
    <source>
        <dbReference type="EMBL" id="GGO99876.1"/>
    </source>
</evidence>
<accession>A0A8H9HBD3</accession>
<dbReference type="Proteomes" id="UP000614239">
    <property type="component" value="Unassembled WGS sequence"/>
</dbReference>
<organism evidence="2 3">
    <name type="scientific">Actinomyces gaoshouyii</name>
    <dbReference type="NCBI Taxonomy" id="1960083"/>
    <lineage>
        <taxon>Bacteria</taxon>
        <taxon>Bacillati</taxon>
        <taxon>Actinomycetota</taxon>
        <taxon>Actinomycetes</taxon>
        <taxon>Actinomycetales</taxon>
        <taxon>Actinomycetaceae</taxon>
        <taxon>Actinomyces</taxon>
    </lineage>
</organism>
<evidence type="ECO:0000313" key="3">
    <source>
        <dbReference type="Proteomes" id="UP000614239"/>
    </source>
</evidence>
<gene>
    <name evidence="2" type="ORF">GCM10011612_18180</name>
</gene>
<comment type="caution">
    <text evidence="2">The sequence shown here is derived from an EMBL/GenBank/DDBJ whole genome shotgun (WGS) entry which is preliminary data.</text>
</comment>
<dbReference type="EMBL" id="BMNJ01000007">
    <property type="protein sequence ID" value="GGO99876.1"/>
    <property type="molecule type" value="Genomic_DNA"/>
</dbReference>